<dbReference type="PANTHER" id="PTHR38686">
    <property type="entry name" value="APOLIPOPROTEIN N-ACYLTRANSFERASE"/>
    <property type="match status" value="1"/>
</dbReference>
<dbReference type="GO" id="GO:0016410">
    <property type="term" value="F:N-acyltransferase activity"/>
    <property type="evidence" value="ECO:0007669"/>
    <property type="project" value="InterPro"/>
</dbReference>
<dbReference type="PROSITE" id="PS50263">
    <property type="entry name" value="CN_HYDROLASE"/>
    <property type="match status" value="1"/>
</dbReference>
<keyword evidence="2" id="KW-1003">Cell membrane</keyword>
<dbReference type="InterPro" id="IPR045378">
    <property type="entry name" value="LNT_N"/>
</dbReference>
<dbReference type="SUPFAM" id="SSF56317">
    <property type="entry name" value="Carbon-nitrogen hydrolase"/>
    <property type="match status" value="1"/>
</dbReference>
<evidence type="ECO:0000256" key="1">
    <source>
        <dbReference type="ARBA" id="ARBA00004651"/>
    </source>
</evidence>
<reference evidence="10" key="1">
    <citation type="submission" date="2018-06" db="EMBL/GenBank/DDBJ databases">
        <authorList>
            <person name="Zhirakovskaya E."/>
        </authorList>
    </citation>
    <scope>NUCLEOTIDE SEQUENCE</scope>
</reference>
<accession>A0A3B1AWK7</accession>
<dbReference type="Gene3D" id="3.90.70.10">
    <property type="entry name" value="Cysteine proteinases"/>
    <property type="match status" value="1"/>
</dbReference>
<evidence type="ECO:0000256" key="4">
    <source>
        <dbReference type="ARBA" id="ARBA00022692"/>
    </source>
</evidence>
<dbReference type="Pfam" id="PF20154">
    <property type="entry name" value="LNT_N"/>
    <property type="match status" value="1"/>
</dbReference>
<dbReference type="Pfam" id="PF00795">
    <property type="entry name" value="CN_hydrolase"/>
    <property type="match status" value="1"/>
</dbReference>
<dbReference type="Gene3D" id="3.60.110.10">
    <property type="entry name" value="Carbon-nitrogen hydrolase"/>
    <property type="match status" value="1"/>
</dbReference>
<feature type="domain" description="Peptidase C39" evidence="9">
    <location>
        <begin position="572"/>
        <end position="691"/>
    </location>
</feature>
<keyword evidence="7" id="KW-0012">Acyltransferase</keyword>
<evidence type="ECO:0000313" key="10">
    <source>
        <dbReference type="EMBL" id="VAW98374.1"/>
    </source>
</evidence>
<keyword evidence="3" id="KW-0808">Transferase</keyword>
<dbReference type="AlphaFoldDB" id="A0A3B1AWK7"/>
<evidence type="ECO:0000256" key="7">
    <source>
        <dbReference type="ARBA" id="ARBA00023315"/>
    </source>
</evidence>
<dbReference type="InterPro" id="IPR036526">
    <property type="entry name" value="C-N_Hydrolase_sf"/>
</dbReference>
<dbReference type="PANTHER" id="PTHR38686:SF1">
    <property type="entry name" value="APOLIPOPROTEIN N-ACYLTRANSFERASE"/>
    <property type="match status" value="1"/>
</dbReference>
<keyword evidence="4" id="KW-0812">Transmembrane</keyword>
<dbReference type="HAMAP" id="MF_01148">
    <property type="entry name" value="Lnt"/>
    <property type="match status" value="1"/>
</dbReference>
<sequence length="700" mass="78476">MKFKEVRFWLVAIVSGLLMALSSAPFDQWYLSYIAFVPLFLVTQQASPHKQGLAFALACTVIAANWWHSSIIFSSLFFILILFILGFAFYLWALLSARFRTEQSHPLCTLFMPAIIWVGIERILSSELVGIPCNIGITQTSQTVFIQSANLFGIYTTSFLLILSNTAIALLISMFLNKTIKINIQQHKKNIVALSSVAFIMFANLSYGYNQTQQINDVSNGINVVLIQPIISSNLYANSWRNPESRSFVRNTLNELTNAALKEKPDLLVWPEGGNGFFNMRIKKLRDKLYNLARDNNTDLLISSNDLDTEGRKYNSIFSISKQGKLLDRYNKVMLIPGAEDSYTAGTEFHPISSSFGKIGPSICYESNFPSPLRKQASKGAELLVVSTSDAPFKKTSLTINHTRTAIFRAIENNRWVVHASNTGPSVIVSPTGIVTAETQFYQRGYISGKVQYIKEKSFFTTFGYLIPMLLSAIVLLLILIAVSSLIKIRKEFKKMIMKFNGKEISKRFITRYVPLTFLHGVFLSILILSSIVIVSRMVPDSKTSTVADVVNDFFEPLDKRAPDKVADNFLQASSNTCGPAVLAYLFSFYGHEVLESNLVPSMVISQKGTTMLELKNTAIKHGFKAKGVRESYGALMNEPLPVIAYINDSHYVVVNKITSSTVYLFDPLLGHVKVARDVFESEWKGYILLVNMKEIDKTI</sequence>
<name>A0A3B1AWK7_9ZZZZ</name>
<dbReference type="Pfam" id="PF03412">
    <property type="entry name" value="Peptidase_C39"/>
    <property type="match status" value="1"/>
</dbReference>
<dbReference type="GO" id="GO:0005524">
    <property type="term" value="F:ATP binding"/>
    <property type="evidence" value="ECO:0007669"/>
    <property type="project" value="InterPro"/>
</dbReference>
<dbReference type="GO" id="GO:0006508">
    <property type="term" value="P:proteolysis"/>
    <property type="evidence" value="ECO:0007669"/>
    <property type="project" value="InterPro"/>
</dbReference>
<proteinExistence type="inferred from homology"/>
<dbReference type="GO" id="GO:0005886">
    <property type="term" value="C:plasma membrane"/>
    <property type="evidence" value="ECO:0007669"/>
    <property type="project" value="UniProtKB-SubCell"/>
</dbReference>
<gene>
    <name evidence="10" type="ORF">MNBD_GAMMA22-2472</name>
</gene>
<dbReference type="InterPro" id="IPR005074">
    <property type="entry name" value="Peptidase_C39"/>
</dbReference>
<keyword evidence="6" id="KW-0472">Membrane</keyword>
<organism evidence="10">
    <name type="scientific">hydrothermal vent metagenome</name>
    <dbReference type="NCBI Taxonomy" id="652676"/>
    <lineage>
        <taxon>unclassified sequences</taxon>
        <taxon>metagenomes</taxon>
        <taxon>ecological metagenomes</taxon>
    </lineage>
</organism>
<dbReference type="PROSITE" id="PS50990">
    <property type="entry name" value="PEPTIDASE_C39"/>
    <property type="match status" value="1"/>
</dbReference>
<dbReference type="InterPro" id="IPR003010">
    <property type="entry name" value="C-N_Hydrolase"/>
</dbReference>
<evidence type="ECO:0000256" key="3">
    <source>
        <dbReference type="ARBA" id="ARBA00022679"/>
    </source>
</evidence>
<evidence type="ECO:0000259" key="9">
    <source>
        <dbReference type="PROSITE" id="PS50990"/>
    </source>
</evidence>
<evidence type="ECO:0008006" key="11">
    <source>
        <dbReference type="Google" id="ProtNLM"/>
    </source>
</evidence>
<feature type="domain" description="CN hydrolase" evidence="8">
    <location>
        <begin position="222"/>
        <end position="453"/>
    </location>
</feature>
<dbReference type="InterPro" id="IPR004563">
    <property type="entry name" value="Apolipo_AcylTrfase"/>
</dbReference>
<evidence type="ECO:0000256" key="5">
    <source>
        <dbReference type="ARBA" id="ARBA00022989"/>
    </source>
</evidence>
<keyword evidence="5" id="KW-1133">Transmembrane helix</keyword>
<evidence type="ECO:0000256" key="2">
    <source>
        <dbReference type="ARBA" id="ARBA00022475"/>
    </source>
</evidence>
<dbReference type="GO" id="GO:0008233">
    <property type="term" value="F:peptidase activity"/>
    <property type="evidence" value="ECO:0007669"/>
    <property type="project" value="InterPro"/>
</dbReference>
<dbReference type="GO" id="GO:0042158">
    <property type="term" value="P:lipoprotein biosynthetic process"/>
    <property type="evidence" value="ECO:0007669"/>
    <property type="project" value="InterPro"/>
</dbReference>
<dbReference type="EMBL" id="UOFS01000037">
    <property type="protein sequence ID" value="VAW98374.1"/>
    <property type="molecule type" value="Genomic_DNA"/>
</dbReference>
<dbReference type="CDD" id="cd07571">
    <property type="entry name" value="ALP_N-acyl_transferase"/>
    <property type="match status" value="1"/>
</dbReference>
<evidence type="ECO:0000256" key="6">
    <source>
        <dbReference type="ARBA" id="ARBA00023136"/>
    </source>
</evidence>
<comment type="subcellular location">
    <subcellularLocation>
        <location evidence="1">Cell membrane</location>
        <topology evidence="1">Multi-pass membrane protein</topology>
    </subcellularLocation>
</comment>
<evidence type="ECO:0000259" key="8">
    <source>
        <dbReference type="PROSITE" id="PS50263"/>
    </source>
</evidence>
<protein>
    <recommendedName>
        <fullName evidence="11">Apolipoprotein N-acyltransferase / Copper homeostasis protein CutE</fullName>
    </recommendedName>
</protein>